<reference evidence="2" key="1">
    <citation type="submission" date="2021-06" db="EMBL/GenBank/DDBJ databases">
        <authorList>
            <person name="Kallberg Y."/>
            <person name="Tangrot J."/>
            <person name="Rosling A."/>
        </authorList>
    </citation>
    <scope>NUCLEOTIDE SEQUENCE</scope>
    <source>
        <strain evidence="2">CL551</strain>
    </source>
</reference>
<evidence type="ECO:0000313" key="2">
    <source>
        <dbReference type="EMBL" id="CAG8665746.1"/>
    </source>
</evidence>
<organism evidence="2 3">
    <name type="scientific">Acaulospora morrowiae</name>
    <dbReference type="NCBI Taxonomy" id="94023"/>
    <lineage>
        <taxon>Eukaryota</taxon>
        <taxon>Fungi</taxon>
        <taxon>Fungi incertae sedis</taxon>
        <taxon>Mucoromycota</taxon>
        <taxon>Glomeromycotina</taxon>
        <taxon>Glomeromycetes</taxon>
        <taxon>Diversisporales</taxon>
        <taxon>Acaulosporaceae</taxon>
        <taxon>Acaulospora</taxon>
    </lineage>
</organism>
<proteinExistence type="predicted"/>
<evidence type="ECO:0000256" key="1">
    <source>
        <dbReference type="SAM" id="MobiDB-lite"/>
    </source>
</evidence>
<dbReference type="EMBL" id="CAJVPV010011925">
    <property type="protein sequence ID" value="CAG8665746.1"/>
    <property type="molecule type" value="Genomic_DNA"/>
</dbReference>
<evidence type="ECO:0000313" key="3">
    <source>
        <dbReference type="Proteomes" id="UP000789342"/>
    </source>
</evidence>
<dbReference type="Proteomes" id="UP000789342">
    <property type="component" value="Unassembled WGS sequence"/>
</dbReference>
<name>A0A9N9H8V7_9GLOM</name>
<accession>A0A9N9H8V7</accession>
<sequence length="75" mass="8294">MANNPLNTLQFSRLSGLPPQDHSQPWLPTTISSLIRQPILTPVSTHQNHVSSETLSSDSRRVLDPATIPLLTLQQ</sequence>
<feature type="non-terminal residue" evidence="2">
    <location>
        <position position="75"/>
    </location>
</feature>
<comment type="caution">
    <text evidence="2">The sequence shown here is derived from an EMBL/GenBank/DDBJ whole genome shotgun (WGS) entry which is preliminary data.</text>
</comment>
<feature type="compositionally biased region" description="Polar residues" evidence="1">
    <location>
        <begin position="1"/>
        <end position="13"/>
    </location>
</feature>
<gene>
    <name evidence="2" type="ORF">AMORRO_LOCUS10604</name>
</gene>
<protein>
    <submittedName>
        <fullName evidence="2">6359_t:CDS:1</fullName>
    </submittedName>
</protein>
<dbReference type="AlphaFoldDB" id="A0A9N9H8V7"/>
<keyword evidence="3" id="KW-1185">Reference proteome</keyword>
<feature type="region of interest" description="Disordered" evidence="1">
    <location>
        <begin position="1"/>
        <end position="25"/>
    </location>
</feature>